<dbReference type="SUPFAM" id="SSF46689">
    <property type="entry name" value="Homeodomain-like"/>
    <property type="match status" value="1"/>
</dbReference>
<dbReference type="Pfam" id="PF13305">
    <property type="entry name" value="TetR_C_33"/>
    <property type="match status" value="1"/>
</dbReference>
<proteinExistence type="predicted"/>
<evidence type="ECO:0000313" key="6">
    <source>
        <dbReference type="EMBL" id="GAA3138745.1"/>
    </source>
</evidence>
<gene>
    <name evidence="6" type="ORF">GCM10010466_32190</name>
</gene>
<feature type="compositionally biased region" description="Low complexity" evidence="4">
    <location>
        <begin position="209"/>
        <end position="219"/>
    </location>
</feature>
<evidence type="ECO:0000256" key="1">
    <source>
        <dbReference type="ARBA" id="ARBA00023015"/>
    </source>
</evidence>
<name>A0ABP6N786_9ACTN</name>
<keyword evidence="1" id="KW-0805">Transcription regulation</keyword>
<feature type="compositionally biased region" description="Basic and acidic residues" evidence="4">
    <location>
        <begin position="252"/>
        <end position="270"/>
    </location>
</feature>
<keyword evidence="3" id="KW-0804">Transcription</keyword>
<keyword evidence="7" id="KW-1185">Reference proteome</keyword>
<feature type="region of interest" description="Disordered" evidence="4">
    <location>
        <begin position="192"/>
        <end position="270"/>
    </location>
</feature>
<feature type="compositionally biased region" description="Basic and acidic residues" evidence="4">
    <location>
        <begin position="193"/>
        <end position="208"/>
    </location>
</feature>
<dbReference type="InterPro" id="IPR009057">
    <property type="entry name" value="Homeodomain-like_sf"/>
</dbReference>
<dbReference type="InterPro" id="IPR036271">
    <property type="entry name" value="Tet_transcr_reg_TetR-rel_C_sf"/>
</dbReference>
<evidence type="ECO:0000256" key="4">
    <source>
        <dbReference type="SAM" id="MobiDB-lite"/>
    </source>
</evidence>
<evidence type="ECO:0000256" key="3">
    <source>
        <dbReference type="ARBA" id="ARBA00023163"/>
    </source>
</evidence>
<dbReference type="SUPFAM" id="SSF48498">
    <property type="entry name" value="Tetracyclin repressor-like, C-terminal domain"/>
    <property type="match status" value="1"/>
</dbReference>
<dbReference type="InterPro" id="IPR050109">
    <property type="entry name" value="HTH-type_TetR-like_transc_reg"/>
</dbReference>
<dbReference type="PANTHER" id="PTHR30055">
    <property type="entry name" value="HTH-TYPE TRANSCRIPTIONAL REGULATOR RUTR"/>
    <property type="match status" value="1"/>
</dbReference>
<accession>A0ABP6N786</accession>
<keyword evidence="2" id="KW-0238">DNA-binding</keyword>
<evidence type="ECO:0000313" key="7">
    <source>
        <dbReference type="Proteomes" id="UP001500320"/>
    </source>
</evidence>
<dbReference type="InterPro" id="IPR025996">
    <property type="entry name" value="MT1864/Rv1816-like_C"/>
</dbReference>
<dbReference type="Gene3D" id="1.10.357.10">
    <property type="entry name" value="Tetracycline Repressor, domain 2"/>
    <property type="match status" value="1"/>
</dbReference>
<evidence type="ECO:0000259" key="5">
    <source>
        <dbReference type="Pfam" id="PF13305"/>
    </source>
</evidence>
<dbReference type="Proteomes" id="UP001500320">
    <property type="component" value="Unassembled WGS sequence"/>
</dbReference>
<reference evidence="7" key="1">
    <citation type="journal article" date="2019" name="Int. J. Syst. Evol. Microbiol.">
        <title>The Global Catalogue of Microorganisms (GCM) 10K type strain sequencing project: providing services to taxonomists for standard genome sequencing and annotation.</title>
        <authorList>
            <consortium name="The Broad Institute Genomics Platform"/>
            <consortium name="The Broad Institute Genome Sequencing Center for Infectious Disease"/>
            <person name="Wu L."/>
            <person name="Ma J."/>
        </authorList>
    </citation>
    <scope>NUCLEOTIDE SEQUENCE [LARGE SCALE GENOMIC DNA]</scope>
    <source>
        <strain evidence="7">JCM 9373</strain>
    </source>
</reference>
<sequence>MVRVKDPAVRSLLIDRAAQLLAARQPVTLRSLVAGTGVSTMAVYTYFGGMEGLWSAVRQEGFTRLAARLAEVPPSADPVRDLAALGAAYLSNALAVPDLYRVMFDAAFGLADAAAADGTLHRLVDGVERAVAAGRFRDDVDPLELATQSWAVGHGLASLVATGPLPRQALAHGVPLLTALFVSAGDAPGRCRRSVERGWRPLPSDHRAGSSGARGRASRPGGGPGPRGWSARPGPGRTPPEAALGCGGPSEGEDHRDQDSGVRRGGDPDR</sequence>
<feature type="domain" description="HTH-type transcriptional regulator MT1864/Rv1816-like C-terminal" evidence="5">
    <location>
        <begin position="82"/>
        <end position="166"/>
    </location>
</feature>
<dbReference type="RefSeq" id="WP_344860216.1">
    <property type="nucleotide sequence ID" value="NZ_BAAAUT010000023.1"/>
</dbReference>
<dbReference type="EMBL" id="BAAAUT010000023">
    <property type="protein sequence ID" value="GAA3138745.1"/>
    <property type="molecule type" value="Genomic_DNA"/>
</dbReference>
<comment type="caution">
    <text evidence="6">The sequence shown here is derived from an EMBL/GenBank/DDBJ whole genome shotgun (WGS) entry which is preliminary data.</text>
</comment>
<protein>
    <recommendedName>
        <fullName evidence="5">HTH-type transcriptional regulator MT1864/Rv1816-like C-terminal domain-containing protein</fullName>
    </recommendedName>
</protein>
<evidence type="ECO:0000256" key="2">
    <source>
        <dbReference type="ARBA" id="ARBA00023125"/>
    </source>
</evidence>
<organism evidence="6 7">
    <name type="scientific">Planomonospora alba</name>
    <dbReference type="NCBI Taxonomy" id="161354"/>
    <lineage>
        <taxon>Bacteria</taxon>
        <taxon>Bacillati</taxon>
        <taxon>Actinomycetota</taxon>
        <taxon>Actinomycetes</taxon>
        <taxon>Streptosporangiales</taxon>
        <taxon>Streptosporangiaceae</taxon>
        <taxon>Planomonospora</taxon>
    </lineage>
</organism>
<dbReference type="PANTHER" id="PTHR30055:SF209">
    <property type="entry name" value="POSSIBLE TRANSCRIPTIONAL REGULATORY PROTEIN (PROBABLY TETR-FAMILY)"/>
    <property type="match status" value="1"/>
</dbReference>